<dbReference type="InterPro" id="IPR011006">
    <property type="entry name" value="CheY-like_superfamily"/>
</dbReference>
<dbReference type="GO" id="GO:0005737">
    <property type="term" value="C:cytoplasm"/>
    <property type="evidence" value="ECO:0007669"/>
    <property type="project" value="UniProtKB-SubCell"/>
</dbReference>
<evidence type="ECO:0000256" key="1">
    <source>
        <dbReference type="ARBA" id="ARBA00022490"/>
    </source>
</evidence>
<proteinExistence type="inferred from homology"/>
<comment type="catalytic activity">
    <reaction evidence="4 5">
        <text>[protein]-L-glutamate 5-O-methyl ester + H2O = L-glutamyl-[protein] + methanol + H(+)</text>
        <dbReference type="Rhea" id="RHEA:23236"/>
        <dbReference type="Rhea" id="RHEA-COMP:10208"/>
        <dbReference type="Rhea" id="RHEA-COMP:10311"/>
        <dbReference type="ChEBI" id="CHEBI:15377"/>
        <dbReference type="ChEBI" id="CHEBI:15378"/>
        <dbReference type="ChEBI" id="CHEBI:17790"/>
        <dbReference type="ChEBI" id="CHEBI:29973"/>
        <dbReference type="ChEBI" id="CHEBI:82795"/>
        <dbReference type="EC" id="3.1.1.61"/>
    </reaction>
</comment>
<evidence type="ECO:0000256" key="5">
    <source>
        <dbReference type="HAMAP-Rule" id="MF_00099"/>
    </source>
</evidence>
<comment type="PTM">
    <text evidence="5">Phosphorylated by CheA. Phosphorylation of the N-terminal regulatory domain activates the methylesterase activity.</text>
</comment>
<dbReference type="SMART" id="SM00448">
    <property type="entry name" value="REC"/>
    <property type="match status" value="1"/>
</dbReference>
<comment type="subcellular location">
    <subcellularLocation>
        <location evidence="5">Cytoplasm</location>
    </subcellularLocation>
</comment>
<keyword evidence="2 5" id="KW-0145">Chemotaxis</keyword>
<dbReference type="OrthoDB" id="9793421at2"/>
<evidence type="ECO:0000256" key="7">
    <source>
        <dbReference type="PROSITE-ProRule" id="PRU00169"/>
    </source>
</evidence>
<feature type="modified residue" description="4-aspartylphosphate" evidence="5 7">
    <location>
        <position position="53"/>
    </location>
</feature>
<dbReference type="GO" id="GO:0008984">
    <property type="term" value="F:protein-glutamate methylesterase activity"/>
    <property type="evidence" value="ECO:0007669"/>
    <property type="project" value="UniProtKB-UniRule"/>
</dbReference>
<dbReference type="SUPFAM" id="SSF52172">
    <property type="entry name" value="CheY-like"/>
    <property type="match status" value="1"/>
</dbReference>
<dbReference type="Gene3D" id="3.40.50.2300">
    <property type="match status" value="1"/>
</dbReference>
<feature type="domain" description="CheB-type methylesterase" evidence="9">
    <location>
        <begin position="161"/>
        <end position="354"/>
    </location>
</feature>
<dbReference type="InterPro" id="IPR035909">
    <property type="entry name" value="CheB_C"/>
</dbReference>
<dbReference type="GO" id="GO:0050568">
    <property type="term" value="F:protein-glutamine glutaminase activity"/>
    <property type="evidence" value="ECO:0007669"/>
    <property type="project" value="UniProtKB-UniRule"/>
</dbReference>
<dbReference type="InterPro" id="IPR001789">
    <property type="entry name" value="Sig_transdc_resp-reg_receiver"/>
</dbReference>
<dbReference type="PANTHER" id="PTHR42872">
    <property type="entry name" value="PROTEIN-GLUTAMATE METHYLESTERASE/PROTEIN-GLUTAMINE GLUTAMINASE"/>
    <property type="match status" value="1"/>
</dbReference>
<evidence type="ECO:0000256" key="4">
    <source>
        <dbReference type="ARBA" id="ARBA00048267"/>
    </source>
</evidence>
<dbReference type="InterPro" id="IPR008248">
    <property type="entry name" value="CheB-like"/>
</dbReference>
<reference evidence="10 11" key="1">
    <citation type="submission" date="2016-11" db="EMBL/GenBank/DDBJ databases">
        <authorList>
            <person name="Jaros S."/>
            <person name="Januszkiewicz K."/>
            <person name="Wedrychowicz H."/>
        </authorList>
    </citation>
    <scope>NUCLEOTIDE SEQUENCE [LARGE SCALE GENOMIC DNA]</scope>
    <source>
        <strain evidence="10 11">DSM 19436</strain>
    </source>
</reference>
<comment type="similarity">
    <text evidence="5">Belongs to the CheB family.</text>
</comment>
<name>A0A1M5L0V1_9HYPH</name>
<keyword evidence="3 5" id="KW-0378">Hydrolase</keyword>
<feature type="active site" evidence="5 6">
    <location>
        <position position="201"/>
    </location>
</feature>
<keyword evidence="1 5" id="KW-0963">Cytoplasm</keyword>
<evidence type="ECO:0000256" key="2">
    <source>
        <dbReference type="ARBA" id="ARBA00022500"/>
    </source>
</evidence>
<comment type="function">
    <text evidence="5">Involved in chemotaxis. Part of a chemotaxis signal transduction system that modulates chemotaxis in response to various stimuli. Catalyzes the demethylation of specific methylglutamate residues introduced into the chemoreceptors (methyl-accepting chemotaxis proteins or MCP) by CheR. Also mediates the irreversible deamidation of specific glutamine residues to glutamic acid.</text>
</comment>
<dbReference type="NCBIfam" id="NF001965">
    <property type="entry name" value="PRK00742.1"/>
    <property type="match status" value="1"/>
</dbReference>
<sequence>MIRILIAEDSALMRKLLSGIFKAEGDFEIALARDGLEALDQVASFRPDVVTLDINMPKLDGLACLDRIMLEHPVPVVMVSALTADGADETLMALEMGAVDFIAKPDGAVSLHMAALTEDLVAKVRAAAAVQLPRARRLAERMRLRRAGNAPVAPTAVKFAPMTGISGLVVVGTSTGGPPALDILLSTLPADLRWPIVIAQHMPQAFTGPLARRLDRLSPLTVSEVVGPTPLLAGCVYVARGGTDVVISKRAGKLIANAAPMHDGYLWHPSVDRLVRTAMQQLPAPQLLGILLTGMGSDGAAAMAELRAAGGHTIAEAKDTAVVWGMPGELVNRGGAVDTLPMDDIPRRLTELLA</sequence>
<dbReference type="RefSeq" id="WP_073057628.1">
    <property type="nucleotide sequence ID" value="NZ_FQUP01000006.1"/>
</dbReference>
<dbReference type="SUPFAM" id="SSF52738">
    <property type="entry name" value="Methylesterase CheB, C-terminal domain"/>
    <property type="match status" value="1"/>
</dbReference>
<dbReference type="PROSITE" id="PS50110">
    <property type="entry name" value="RESPONSE_REGULATORY"/>
    <property type="match status" value="1"/>
</dbReference>
<gene>
    <name evidence="5" type="primary">cheB</name>
    <name evidence="10" type="ORF">SAMN02745157_4460</name>
</gene>
<keyword evidence="5 7" id="KW-0597">Phosphoprotein</keyword>
<feature type="active site" evidence="5 6">
    <location>
        <position position="298"/>
    </location>
</feature>
<dbReference type="PROSITE" id="PS50122">
    <property type="entry name" value="CHEB"/>
    <property type="match status" value="1"/>
</dbReference>
<evidence type="ECO:0000256" key="6">
    <source>
        <dbReference type="PROSITE-ProRule" id="PRU00050"/>
    </source>
</evidence>
<comment type="catalytic activity">
    <reaction evidence="5">
        <text>L-glutaminyl-[protein] + H2O = L-glutamyl-[protein] + NH4(+)</text>
        <dbReference type="Rhea" id="RHEA:16441"/>
        <dbReference type="Rhea" id="RHEA-COMP:10207"/>
        <dbReference type="Rhea" id="RHEA-COMP:10208"/>
        <dbReference type="ChEBI" id="CHEBI:15377"/>
        <dbReference type="ChEBI" id="CHEBI:28938"/>
        <dbReference type="ChEBI" id="CHEBI:29973"/>
        <dbReference type="ChEBI" id="CHEBI:30011"/>
        <dbReference type="EC" id="3.5.1.44"/>
    </reaction>
</comment>
<dbReference type="PANTHER" id="PTHR42872:SF6">
    <property type="entry name" value="PROTEIN-GLUTAMATE METHYLESTERASE_PROTEIN-GLUTAMINE GLUTAMINASE"/>
    <property type="match status" value="1"/>
</dbReference>
<organism evidence="10 11">
    <name type="scientific">Kaistia soli DSM 19436</name>
    <dbReference type="NCBI Taxonomy" id="1122133"/>
    <lineage>
        <taxon>Bacteria</taxon>
        <taxon>Pseudomonadati</taxon>
        <taxon>Pseudomonadota</taxon>
        <taxon>Alphaproteobacteria</taxon>
        <taxon>Hyphomicrobiales</taxon>
        <taxon>Kaistiaceae</taxon>
        <taxon>Kaistia</taxon>
    </lineage>
</organism>
<dbReference type="STRING" id="1122133.SAMN02745157_4460"/>
<dbReference type="Gene3D" id="3.40.50.180">
    <property type="entry name" value="Methylesterase CheB, C-terminal domain"/>
    <property type="match status" value="1"/>
</dbReference>
<dbReference type="CDD" id="cd16432">
    <property type="entry name" value="CheB_Rec"/>
    <property type="match status" value="1"/>
</dbReference>
<dbReference type="CDD" id="cd17541">
    <property type="entry name" value="REC_CheB-like"/>
    <property type="match status" value="1"/>
</dbReference>
<dbReference type="InterPro" id="IPR000673">
    <property type="entry name" value="Sig_transdc_resp-reg_Me-estase"/>
</dbReference>
<evidence type="ECO:0000313" key="10">
    <source>
        <dbReference type="EMBL" id="SHG58732.1"/>
    </source>
</evidence>
<keyword evidence="11" id="KW-1185">Reference proteome</keyword>
<dbReference type="EC" id="3.1.1.61" evidence="5"/>
<feature type="domain" description="Response regulatory" evidence="8">
    <location>
        <begin position="3"/>
        <end position="119"/>
    </location>
</feature>
<evidence type="ECO:0000259" key="9">
    <source>
        <dbReference type="PROSITE" id="PS50122"/>
    </source>
</evidence>
<protein>
    <recommendedName>
        <fullName evidence="5">Protein-glutamate methylesterase/protein-glutamine glutaminase</fullName>
        <ecNumber evidence="5">3.1.1.61</ecNumber>
        <ecNumber evidence="5">3.5.1.44</ecNumber>
    </recommendedName>
</protein>
<dbReference type="AlphaFoldDB" id="A0A1M5L0V1"/>
<dbReference type="Pfam" id="PF01339">
    <property type="entry name" value="CheB_methylest"/>
    <property type="match status" value="1"/>
</dbReference>
<evidence type="ECO:0000259" key="8">
    <source>
        <dbReference type="PROSITE" id="PS50110"/>
    </source>
</evidence>
<dbReference type="Pfam" id="PF00072">
    <property type="entry name" value="Response_reg"/>
    <property type="match status" value="1"/>
</dbReference>
<accession>A0A1M5L0V1</accession>
<dbReference type="HAMAP" id="MF_00099">
    <property type="entry name" value="CheB_chemtxs"/>
    <property type="match status" value="1"/>
</dbReference>
<dbReference type="PIRSF" id="PIRSF000876">
    <property type="entry name" value="RR_chemtxs_CheB"/>
    <property type="match status" value="1"/>
</dbReference>
<dbReference type="Proteomes" id="UP000184485">
    <property type="component" value="Unassembled WGS sequence"/>
</dbReference>
<evidence type="ECO:0000256" key="3">
    <source>
        <dbReference type="ARBA" id="ARBA00022801"/>
    </source>
</evidence>
<dbReference type="GO" id="GO:0000156">
    <property type="term" value="F:phosphorelay response regulator activity"/>
    <property type="evidence" value="ECO:0007669"/>
    <property type="project" value="InterPro"/>
</dbReference>
<dbReference type="GO" id="GO:0006935">
    <property type="term" value="P:chemotaxis"/>
    <property type="evidence" value="ECO:0007669"/>
    <property type="project" value="UniProtKB-UniRule"/>
</dbReference>
<feature type="active site" evidence="5 6">
    <location>
        <position position="174"/>
    </location>
</feature>
<dbReference type="EC" id="3.5.1.44" evidence="5"/>
<comment type="domain">
    <text evidence="5">Contains a C-terminal catalytic domain, and an N-terminal region which modulates catalytic activity.</text>
</comment>
<dbReference type="EMBL" id="FQUP01000006">
    <property type="protein sequence ID" value="SHG58732.1"/>
    <property type="molecule type" value="Genomic_DNA"/>
</dbReference>
<evidence type="ECO:0000313" key="11">
    <source>
        <dbReference type="Proteomes" id="UP000184485"/>
    </source>
</evidence>